<dbReference type="EMBL" id="CP007547">
    <property type="protein sequence ID" value="AIL47088.1"/>
    <property type="molecule type" value="Genomic_DNA"/>
</dbReference>
<reference evidence="1" key="2">
    <citation type="journal article" date="2015" name="Genome Biol. Evol.">
        <title>Complete Genome Sequence and Transcriptomic Analysis of the Novel Pathogen Elizabethkingia anophelis in Response to Oxidative Stress.</title>
        <authorList>
            <person name="Li Y."/>
            <person name="Liu Y."/>
            <person name="Chew S.C."/>
            <person name="Tay M."/>
            <person name="Salido M.M."/>
            <person name="Teo J."/>
            <person name="Lauro F.M."/>
            <person name="Givskov M."/>
            <person name="Yang L."/>
        </authorList>
    </citation>
    <scope>NUCLEOTIDE SEQUENCE</scope>
    <source>
        <strain evidence="1">NUHP1</strain>
    </source>
</reference>
<dbReference type="eggNOG" id="ENOG5030JYK">
    <property type="taxonomic scope" value="Bacteria"/>
</dbReference>
<dbReference type="Proteomes" id="UP000028933">
    <property type="component" value="Chromosome"/>
</dbReference>
<proteinExistence type="predicted"/>
<dbReference type="HOGENOM" id="CLU_082959_0_0_10"/>
<reference evidence="1" key="1">
    <citation type="journal article" date="2013" name="Lancet">
        <title>First case of E anophelis outbreak in an intensive-care unit.</title>
        <authorList>
            <person name="Teo J."/>
            <person name="Tan S.Y."/>
            <person name="Tay M."/>
            <person name="Ding Y."/>
            <person name="Kjelleberg S."/>
            <person name="Givskov M."/>
            <person name="Lin R.T."/>
            <person name="Yang L."/>
        </authorList>
    </citation>
    <scope>NUCLEOTIDE SEQUENCE [LARGE SCALE GENOMIC DNA]</scope>
    <source>
        <strain evidence="1">NUHP1</strain>
    </source>
</reference>
<evidence type="ECO:0000313" key="2">
    <source>
        <dbReference type="Proteomes" id="UP000028933"/>
    </source>
</evidence>
<dbReference type="AlphaFoldDB" id="A0A077EKS2"/>
<organism evidence="1 2">
    <name type="scientific">Elizabethkingia anophelis NUHP1</name>
    <dbReference type="NCBI Taxonomy" id="1338011"/>
    <lineage>
        <taxon>Bacteria</taxon>
        <taxon>Pseudomonadati</taxon>
        <taxon>Bacteroidota</taxon>
        <taxon>Flavobacteriia</taxon>
        <taxon>Flavobacteriales</taxon>
        <taxon>Weeksellaceae</taxon>
        <taxon>Elizabethkingia</taxon>
    </lineage>
</organism>
<evidence type="ECO:0000313" key="1">
    <source>
        <dbReference type="EMBL" id="AIL47088.1"/>
    </source>
</evidence>
<sequence>MKKIFISYADNNMAYSLKRIGNQAKKLGIFDEVLLYTPEKLPGYIKTSPLLKYERGGGYWIWKSAIMWETLQKYEEGTFVVYADAGCSLYKSDDWEYYFNQLKEYNTVCFQYKDVMSEWEKFGQTSTKIKYWSKQTVLNYFHETLKDEHYEDKYNKILAGLIFCKGKNNQFIRDWLDIVTQHPELIIDPTDEELKTENIELAFHKHDQAIITPLAHQYEDVLILQEKLETSKHAAILASRIRAKDYKQYLKLMLKLQMRHLLGDDFYNKIKRKIK</sequence>
<gene>
    <name evidence="1" type="ORF">BD94_3313</name>
</gene>
<dbReference type="STRING" id="1338011.BD94_3313"/>
<name>A0A077EKS2_9FLAO</name>
<accession>A0A077EKS2</accession>
<dbReference type="KEGG" id="eao:BD94_3313"/>
<dbReference type="RefSeq" id="WP_148305507.1">
    <property type="nucleotide sequence ID" value="NZ_CP007547.1"/>
</dbReference>
<protein>
    <submittedName>
        <fullName evidence="1">Uncharacterized protein</fullName>
    </submittedName>
</protein>